<feature type="transmembrane region" description="Helical" evidence="1">
    <location>
        <begin position="107"/>
        <end position="127"/>
    </location>
</feature>
<proteinExistence type="predicted"/>
<feature type="transmembrane region" description="Helical" evidence="1">
    <location>
        <begin position="12"/>
        <end position="32"/>
    </location>
</feature>
<evidence type="ECO:0000313" key="3">
    <source>
        <dbReference type="Proteomes" id="UP000650524"/>
    </source>
</evidence>
<feature type="transmembrane region" description="Helical" evidence="1">
    <location>
        <begin position="133"/>
        <end position="150"/>
    </location>
</feature>
<feature type="transmembrane region" description="Helical" evidence="1">
    <location>
        <begin position="351"/>
        <end position="369"/>
    </location>
</feature>
<comment type="caution">
    <text evidence="2">The sequence shown here is derived from an EMBL/GenBank/DDBJ whole genome shotgun (WGS) entry which is preliminary data.</text>
</comment>
<dbReference type="AlphaFoldDB" id="A0A8J6MZN4"/>
<evidence type="ECO:0000313" key="2">
    <source>
        <dbReference type="EMBL" id="MBC8177514.1"/>
    </source>
</evidence>
<accession>A0A8J6MZN4</accession>
<reference evidence="2 3" key="1">
    <citation type="submission" date="2020-08" db="EMBL/GenBank/DDBJ databases">
        <title>Bridging the membrane lipid divide: bacteria of the FCB group superphylum have the potential to synthesize archaeal ether lipids.</title>
        <authorList>
            <person name="Villanueva L."/>
            <person name="Von Meijenfeldt F.A.B."/>
            <person name="Westbye A.B."/>
            <person name="Yadav S."/>
            <person name="Hopmans E.C."/>
            <person name="Dutilh B.E."/>
            <person name="Sinninghe Damste J.S."/>
        </authorList>
    </citation>
    <scope>NUCLEOTIDE SEQUENCE [LARGE SCALE GENOMIC DNA]</scope>
    <source>
        <strain evidence="2">NIOZ-UU27</strain>
    </source>
</reference>
<feature type="transmembrane region" description="Helical" evidence="1">
    <location>
        <begin position="317"/>
        <end position="344"/>
    </location>
</feature>
<keyword evidence="1" id="KW-0472">Membrane</keyword>
<protein>
    <submittedName>
        <fullName evidence="2">Uncharacterized protein</fullName>
    </submittedName>
</protein>
<gene>
    <name evidence="2" type="ORF">H8E19_08920</name>
</gene>
<dbReference type="EMBL" id="JACNJD010000214">
    <property type="protein sequence ID" value="MBC8177514.1"/>
    <property type="molecule type" value="Genomic_DNA"/>
</dbReference>
<keyword evidence="1" id="KW-1133">Transmembrane helix</keyword>
<name>A0A8J6MZN4_9DELT</name>
<sequence length="441" mass="50156">MKRSSGLPINRARIICYPAAALLAGLFAAQGLSTLQVYLSNKALYRTLTVVNNAGYLAVPNQQIMDRLQEFGPAFYGGLFFTLSVGAGLSLISFAAVWVWDRLFSRNTILLIFLLFLWAVCLAAVNFKGFSPLVSAYFFVIPAVVFLVTLRLMPPQPGRYPWFYRLIPLIPIALLACLWGTQMDGHIFEDLKDKLLLSNPAGKEITDFYYRYTLYPAEVFKALDQKTIKTCNLEQIRKRPLKRLLEGKLLAHDYLNTGGKGEVDLTIRKEGKSLILENGGEVILRTTANDFLSAPASTLKQFSSETDRYLFFRQFTFLSLLIGFPITLYLFLYTIIVFLSCLFFGLRVSSVTASILCFSAGILLFVPVFHGKTVKIDKKDLSQTMESGRWKEKSIVDDLIKKIEESDMWYEQWRAYKALKELGWKQTRSKRPNKRVDNPLI</sequence>
<evidence type="ECO:0000256" key="1">
    <source>
        <dbReference type="SAM" id="Phobius"/>
    </source>
</evidence>
<keyword evidence="1" id="KW-0812">Transmembrane</keyword>
<feature type="transmembrane region" description="Helical" evidence="1">
    <location>
        <begin position="75"/>
        <end position="100"/>
    </location>
</feature>
<dbReference type="Proteomes" id="UP000650524">
    <property type="component" value="Unassembled WGS sequence"/>
</dbReference>
<organism evidence="2 3">
    <name type="scientific">Candidatus Desulfacyla euxinica</name>
    <dbReference type="NCBI Taxonomy" id="2841693"/>
    <lineage>
        <taxon>Bacteria</taxon>
        <taxon>Deltaproteobacteria</taxon>
        <taxon>Candidatus Desulfacyla</taxon>
    </lineage>
</organism>